<keyword evidence="3" id="KW-1185">Reference proteome</keyword>
<reference evidence="3" key="1">
    <citation type="submission" date="2010-07" db="EMBL/GenBank/DDBJ databases">
        <title>The genome sequence of Gaeumannomyces graminis var. tritici strain R3-111a-1.</title>
        <authorList>
            <consortium name="The Broad Institute Genome Sequencing Platform"/>
            <person name="Ma L.-J."/>
            <person name="Dead R."/>
            <person name="Young S."/>
            <person name="Zeng Q."/>
            <person name="Koehrsen M."/>
            <person name="Alvarado L."/>
            <person name="Berlin A."/>
            <person name="Chapman S.B."/>
            <person name="Chen Z."/>
            <person name="Freedman E."/>
            <person name="Gellesch M."/>
            <person name="Goldberg J."/>
            <person name="Griggs A."/>
            <person name="Gujja S."/>
            <person name="Heilman E.R."/>
            <person name="Heiman D."/>
            <person name="Hepburn T."/>
            <person name="Howarth C."/>
            <person name="Jen D."/>
            <person name="Larson L."/>
            <person name="Mehta T."/>
            <person name="Neiman D."/>
            <person name="Pearson M."/>
            <person name="Roberts A."/>
            <person name="Saif S."/>
            <person name="Shea T."/>
            <person name="Shenoy N."/>
            <person name="Sisk P."/>
            <person name="Stolte C."/>
            <person name="Sykes S."/>
            <person name="Walk T."/>
            <person name="White J."/>
            <person name="Yandava C."/>
            <person name="Haas B."/>
            <person name="Nusbaum C."/>
            <person name="Birren B."/>
        </authorList>
    </citation>
    <scope>NUCLEOTIDE SEQUENCE [LARGE SCALE GENOMIC DNA]</scope>
    <source>
        <strain evidence="3">R3-111a-1</strain>
    </source>
</reference>
<evidence type="ECO:0000313" key="1">
    <source>
        <dbReference type="EMBL" id="EJT79658.1"/>
    </source>
</evidence>
<reference evidence="1" key="2">
    <citation type="submission" date="2010-07" db="EMBL/GenBank/DDBJ databases">
        <authorList>
            <consortium name="The Broad Institute Genome Sequencing Platform"/>
            <consortium name="Broad Institute Genome Sequencing Center for Infectious Disease"/>
            <person name="Ma L.-J."/>
            <person name="Dead R."/>
            <person name="Young S."/>
            <person name="Zeng Q."/>
            <person name="Koehrsen M."/>
            <person name="Alvarado L."/>
            <person name="Berlin A."/>
            <person name="Chapman S.B."/>
            <person name="Chen Z."/>
            <person name="Freedman E."/>
            <person name="Gellesch M."/>
            <person name="Goldberg J."/>
            <person name="Griggs A."/>
            <person name="Gujja S."/>
            <person name="Heilman E.R."/>
            <person name="Heiman D."/>
            <person name="Hepburn T."/>
            <person name="Howarth C."/>
            <person name="Jen D."/>
            <person name="Larson L."/>
            <person name="Mehta T."/>
            <person name="Neiman D."/>
            <person name="Pearson M."/>
            <person name="Roberts A."/>
            <person name="Saif S."/>
            <person name="Shea T."/>
            <person name="Shenoy N."/>
            <person name="Sisk P."/>
            <person name="Stolte C."/>
            <person name="Sykes S."/>
            <person name="Walk T."/>
            <person name="White J."/>
            <person name="Yandava C."/>
            <person name="Haas B."/>
            <person name="Nusbaum C."/>
            <person name="Birren B."/>
        </authorList>
    </citation>
    <scope>NUCLEOTIDE SEQUENCE</scope>
    <source>
        <strain evidence="1">R3-111a-1</strain>
    </source>
</reference>
<gene>
    <name evidence="2" type="primary">20345200</name>
    <name evidence="1" type="ORF">GGTG_04742</name>
</gene>
<accession>J3NTZ3</accession>
<dbReference type="AlphaFoldDB" id="J3NTZ3"/>
<reference evidence="2" key="5">
    <citation type="submission" date="2018-04" db="UniProtKB">
        <authorList>
            <consortium name="EnsemblFungi"/>
        </authorList>
    </citation>
    <scope>IDENTIFICATION</scope>
    <source>
        <strain evidence="2">R3-111a-1</strain>
    </source>
</reference>
<protein>
    <submittedName>
        <fullName evidence="1 2">Uncharacterized protein</fullName>
    </submittedName>
</protein>
<dbReference type="EnsemblFungi" id="EJT79658">
    <property type="protein sequence ID" value="EJT79658"/>
    <property type="gene ID" value="GGTG_04742"/>
</dbReference>
<dbReference type="EMBL" id="GL385396">
    <property type="protein sequence ID" value="EJT79658.1"/>
    <property type="molecule type" value="Genomic_DNA"/>
</dbReference>
<evidence type="ECO:0000313" key="2">
    <source>
        <dbReference type="EnsemblFungi" id="EJT79658"/>
    </source>
</evidence>
<dbReference type="HOGENOM" id="CLU_2250334_0_0_1"/>
<proteinExistence type="predicted"/>
<reference evidence="2" key="4">
    <citation type="journal article" date="2015" name="G3 (Bethesda)">
        <title>Genome sequences of three phytopathogenic species of the Magnaporthaceae family of fungi.</title>
        <authorList>
            <person name="Okagaki L.H."/>
            <person name="Nunes C.C."/>
            <person name="Sailsbery J."/>
            <person name="Clay B."/>
            <person name="Brown D."/>
            <person name="John T."/>
            <person name="Oh Y."/>
            <person name="Young N."/>
            <person name="Fitzgerald M."/>
            <person name="Haas B.J."/>
            <person name="Zeng Q."/>
            <person name="Young S."/>
            <person name="Adiconis X."/>
            <person name="Fan L."/>
            <person name="Levin J.Z."/>
            <person name="Mitchell T.K."/>
            <person name="Okubara P.A."/>
            <person name="Farman M.L."/>
            <person name="Kohn L.M."/>
            <person name="Birren B."/>
            <person name="Ma L.-J."/>
            <person name="Dean R.A."/>
        </authorList>
    </citation>
    <scope>NUCLEOTIDE SEQUENCE</scope>
    <source>
        <strain evidence="2">R3-111a-1</strain>
    </source>
</reference>
<dbReference type="Proteomes" id="UP000006039">
    <property type="component" value="Unassembled WGS sequence"/>
</dbReference>
<dbReference type="RefSeq" id="XP_009220803.1">
    <property type="nucleotide sequence ID" value="XM_009222539.1"/>
</dbReference>
<organism evidence="1">
    <name type="scientific">Gaeumannomyces tritici (strain R3-111a-1)</name>
    <name type="common">Wheat and barley take-all root rot fungus</name>
    <name type="synonym">Gaeumannomyces graminis var. tritici</name>
    <dbReference type="NCBI Taxonomy" id="644352"/>
    <lineage>
        <taxon>Eukaryota</taxon>
        <taxon>Fungi</taxon>
        <taxon>Dikarya</taxon>
        <taxon>Ascomycota</taxon>
        <taxon>Pezizomycotina</taxon>
        <taxon>Sordariomycetes</taxon>
        <taxon>Sordariomycetidae</taxon>
        <taxon>Magnaporthales</taxon>
        <taxon>Magnaporthaceae</taxon>
        <taxon>Gaeumannomyces</taxon>
    </lineage>
</organism>
<reference evidence="1" key="3">
    <citation type="submission" date="2010-09" db="EMBL/GenBank/DDBJ databases">
        <title>Annotation of Gaeumannomyces graminis var. tritici R3-111a-1.</title>
        <authorList>
            <consortium name="The Broad Institute Genome Sequencing Platform"/>
            <person name="Ma L.-J."/>
            <person name="Dead R."/>
            <person name="Young S.K."/>
            <person name="Zeng Q."/>
            <person name="Gargeya S."/>
            <person name="Fitzgerald M."/>
            <person name="Haas B."/>
            <person name="Abouelleil A."/>
            <person name="Alvarado L."/>
            <person name="Arachchi H.M."/>
            <person name="Berlin A."/>
            <person name="Brown A."/>
            <person name="Chapman S.B."/>
            <person name="Chen Z."/>
            <person name="Dunbar C."/>
            <person name="Freedman E."/>
            <person name="Gearin G."/>
            <person name="Gellesch M."/>
            <person name="Goldberg J."/>
            <person name="Griggs A."/>
            <person name="Gujja S."/>
            <person name="Heiman D."/>
            <person name="Howarth C."/>
            <person name="Larson L."/>
            <person name="Lui A."/>
            <person name="MacDonald P.J.P."/>
            <person name="Mehta T."/>
            <person name="Montmayeur A."/>
            <person name="Murphy C."/>
            <person name="Neiman D."/>
            <person name="Pearson M."/>
            <person name="Priest M."/>
            <person name="Roberts A."/>
            <person name="Saif S."/>
            <person name="Shea T."/>
            <person name="Shenoy N."/>
            <person name="Sisk P."/>
            <person name="Stolte C."/>
            <person name="Sykes S."/>
            <person name="Yandava C."/>
            <person name="Wortman J."/>
            <person name="Nusbaum C."/>
            <person name="Birren B."/>
        </authorList>
    </citation>
    <scope>NUCLEOTIDE SEQUENCE</scope>
    <source>
        <strain evidence="1">R3-111a-1</strain>
    </source>
</reference>
<sequence>MGSAIRGSFPALDNLSRAGFRLSLGLQSVSAIATICLFVPFGRGALVQVIIIQQLAVVAQPICGIGMSDVRSWLRKVSCWPVAVFLYLLLLSQGRREVWMGHDD</sequence>
<dbReference type="VEuPathDB" id="FungiDB:GGTG_04742"/>
<evidence type="ECO:0000313" key="3">
    <source>
        <dbReference type="Proteomes" id="UP000006039"/>
    </source>
</evidence>
<name>J3NTZ3_GAET3</name>
<dbReference type="GeneID" id="20345200"/>